<dbReference type="Gene3D" id="2.40.160.10">
    <property type="entry name" value="Porin"/>
    <property type="match status" value="1"/>
</dbReference>
<dbReference type="EMBL" id="JBEPIJ010000010">
    <property type="protein sequence ID" value="MES0874349.1"/>
    <property type="molecule type" value="Genomic_DNA"/>
</dbReference>
<sequence>MNKLLLGTGVLLAGIVAAPAWAETVETRGGIKVTSDDGRFSARLGGRIHLDSNVWIDDDEFGDLPTGVFFRRARLTLEGEAYGWTYKFENDFAGQNGDNGSGFREMWIGTELAGVKLRLGQAKPYRGMEELTSSNDLLFMERPFASGSGIYRQYQTGVFADAAGTNYGWGVAAYNLRNGADSDDDTDGMGVTARGYVLPVLGDEVLFHVGGIASLDKPANGKTVGASVRYAGRRGPSQGLGSTTDEQQSLGLELAGRVGALALQSEYHFVTLAQPAGEDTELSAAYVQLSWLLGGEVKPYDVKKGVFKSPKPASALGAWELKLRYDRIDRKGNDPDVDVGQLSAGANWFVNPNVRFMFEYIQGEVDSNVEGSLVAARAQLSF</sequence>
<accession>A0ABV2AB22</accession>
<keyword evidence="1" id="KW-0732">Signal</keyword>
<dbReference type="InterPro" id="IPR010870">
    <property type="entry name" value="Porin_O/P"/>
</dbReference>
<keyword evidence="3" id="KW-1185">Reference proteome</keyword>
<evidence type="ECO:0000256" key="1">
    <source>
        <dbReference type="SAM" id="SignalP"/>
    </source>
</evidence>
<dbReference type="SUPFAM" id="SSF56935">
    <property type="entry name" value="Porins"/>
    <property type="match status" value="1"/>
</dbReference>
<feature type="chain" id="PRO_5045414348" evidence="1">
    <location>
        <begin position="23"/>
        <end position="382"/>
    </location>
</feature>
<dbReference type="RefSeq" id="WP_352889486.1">
    <property type="nucleotide sequence ID" value="NZ_JBEPIJ010000010.1"/>
</dbReference>
<name>A0ABV2AB22_9GAMM</name>
<proteinExistence type="predicted"/>
<feature type="signal peptide" evidence="1">
    <location>
        <begin position="1"/>
        <end position="22"/>
    </location>
</feature>
<evidence type="ECO:0000313" key="2">
    <source>
        <dbReference type="EMBL" id="MES0874349.1"/>
    </source>
</evidence>
<protein>
    <submittedName>
        <fullName evidence="2">Porin</fullName>
    </submittedName>
</protein>
<reference evidence="2 3" key="1">
    <citation type="submission" date="2024-06" db="EMBL/GenBank/DDBJ databases">
        <authorList>
            <person name="Li Z."/>
            <person name="Jiang Y."/>
        </authorList>
    </citation>
    <scope>NUCLEOTIDE SEQUENCE [LARGE SCALE GENOMIC DNA]</scope>
    <source>
        <strain evidence="2 3">HSW-8</strain>
    </source>
</reference>
<dbReference type="Proteomes" id="UP001465331">
    <property type="component" value="Unassembled WGS sequence"/>
</dbReference>
<organism evidence="2 3">
    <name type="scientific">Sinimarinibacterium thermocellulolyticum</name>
    <dbReference type="NCBI Taxonomy" id="3170016"/>
    <lineage>
        <taxon>Bacteria</taxon>
        <taxon>Pseudomonadati</taxon>
        <taxon>Pseudomonadota</taxon>
        <taxon>Gammaproteobacteria</taxon>
        <taxon>Nevskiales</taxon>
        <taxon>Nevskiaceae</taxon>
        <taxon>Sinimarinibacterium</taxon>
    </lineage>
</organism>
<dbReference type="Pfam" id="PF07396">
    <property type="entry name" value="Porin_O_P"/>
    <property type="match status" value="1"/>
</dbReference>
<comment type="caution">
    <text evidence="2">The sequence shown here is derived from an EMBL/GenBank/DDBJ whole genome shotgun (WGS) entry which is preliminary data.</text>
</comment>
<gene>
    <name evidence="2" type="ORF">ABSH63_10095</name>
</gene>
<evidence type="ECO:0000313" key="3">
    <source>
        <dbReference type="Proteomes" id="UP001465331"/>
    </source>
</evidence>
<dbReference type="InterPro" id="IPR023614">
    <property type="entry name" value="Porin_dom_sf"/>
</dbReference>